<keyword evidence="4" id="KW-1185">Reference proteome</keyword>
<evidence type="ECO:0000256" key="1">
    <source>
        <dbReference type="SAM" id="MobiDB-lite"/>
    </source>
</evidence>
<evidence type="ECO:0000313" key="4">
    <source>
        <dbReference type="Proteomes" id="UP000789405"/>
    </source>
</evidence>
<comment type="caution">
    <text evidence="3">The sequence shown here is derived from an EMBL/GenBank/DDBJ whole genome shotgun (WGS) entry which is preliminary data.</text>
</comment>
<evidence type="ECO:0000256" key="2">
    <source>
        <dbReference type="SAM" id="Phobius"/>
    </source>
</evidence>
<evidence type="ECO:0000313" key="3">
    <source>
        <dbReference type="EMBL" id="CAG8788239.1"/>
    </source>
</evidence>
<proteinExistence type="predicted"/>
<keyword evidence="2" id="KW-0812">Transmembrane</keyword>
<name>A0A9N9JMN7_9GLOM</name>
<keyword evidence="2" id="KW-1133">Transmembrane helix</keyword>
<feature type="non-terminal residue" evidence="3">
    <location>
        <position position="1"/>
    </location>
</feature>
<accession>A0A9N9JMN7</accession>
<feature type="compositionally biased region" description="Low complexity" evidence="1">
    <location>
        <begin position="102"/>
        <end position="118"/>
    </location>
</feature>
<organism evidence="3 4">
    <name type="scientific">Dentiscutata erythropus</name>
    <dbReference type="NCBI Taxonomy" id="1348616"/>
    <lineage>
        <taxon>Eukaryota</taxon>
        <taxon>Fungi</taxon>
        <taxon>Fungi incertae sedis</taxon>
        <taxon>Mucoromycota</taxon>
        <taxon>Glomeromycotina</taxon>
        <taxon>Glomeromycetes</taxon>
        <taxon>Diversisporales</taxon>
        <taxon>Gigasporaceae</taxon>
        <taxon>Dentiscutata</taxon>
    </lineage>
</organism>
<gene>
    <name evidence="3" type="ORF">DERYTH_LOCUS20866</name>
</gene>
<feature type="compositionally biased region" description="Polar residues" evidence="1">
    <location>
        <begin position="324"/>
        <end position="338"/>
    </location>
</feature>
<dbReference type="AlphaFoldDB" id="A0A9N9JMN7"/>
<feature type="compositionally biased region" description="Polar residues" evidence="1">
    <location>
        <begin position="144"/>
        <end position="205"/>
    </location>
</feature>
<feature type="compositionally biased region" description="Polar residues" evidence="1">
    <location>
        <begin position="91"/>
        <end position="101"/>
    </location>
</feature>
<feature type="non-terminal residue" evidence="3">
    <location>
        <position position="445"/>
    </location>
</feature>
<dbReference type="OrthoDB" id="2426778at2759"/>
<feature type="compositionally biased region" description="Polar residues" evidence="1">
    <location>
        <begin position="237"/>
        <end position="265"/>
    </location>
</feature>
<keyword evidence="2" id="KW-0472">Membrane</keyword>
<sequence length="445" mass="49356">GYTDFGNNGNNFQEQQFQGAQDVYENNRYPPIDNRPLNNGKNLGPGYSQKPEPLQDYNITSPNYSSPPLEVYPPSPGKQPYQEGLAVPLGPNSSQPEIQQQYSPDYPNYPNYNNYNSPMQAPLYNPQMQTPYGHELPPEPPHNYHNQFSKPDHFPSSTYNLNQTQPYSRSQFNTKNTTYTSNEPQPPINYSNYSQSQNTTYTSNDPYPPKNYSPPLNNTYTPNDPRPPKNYAPPQNIEITSYTSSDSRAPKNYSPTLNTSYTSNDPHPPKNYSPPLNTSSDPRPPKDYTPALKKSYTSNDPLPPKHYSPPSNTSSNGPRPPKNYSPSQNTNSKDNYSPPSQPAIEAPTYVGGNKRERIMQKNNRCCNCSICGCIQCTCTLVALLIGVVFIIVGIGLFTLSKELPSVCGPSCDPSQVTNSTNSTTSAIPGNFTNTINQAVNNGSSE</sequence>
<dbReference type="EMBL" id="CAJVPY010025432">
    <property type="protein sequence ID" value="CAG8788239.1"/>
    <property type="molecule type" value="Genomic_DNA"/>
</dbReference>
<dbReference type="Proteomes" id="UP000789405">
    <property type="component" value="Unassembled WGS sequence"/>
</dbReference>
<feature type="compositionally biased region" description="Polar residues" evidence="1">
    <location>
        <begin position="57"/>
        <end position="66"/>
    </location>
</feature>
<reference evidence="3" key="1">
    <citation type="submission" date="2021-06" db="EMBL/GenBank/DDBJ databases">
        <authorList>
            <person name="Kallberg Y."/>
            <person name="Tangrot J."/>
            <person name="Rosling A."/>
        </authorList>
    </citation>
    <scope>NUCLEOTIDE SEQUENCE</scope>
    <source>
        <strain evidence="3">MA453B</strain>
    </source>
</reference>
<feature type="compositionally biased region" description="Low complexity" evidence="1">
    <location>
        <begin position="1"/>
        <end position="19"/>
    </location>
</feature>
<feature type="region of interest" description="Disordered" evidence="1">
    <location>
        <begin position="1"/>
        <end position="350"/>
    </location>
</feature>
<feature type="transmembrane region" description="Helical" evidence="2">
    <location>
        <begin position="380"/>
        <end position="399"/>
    </location>
</feature>
<protein>
    <submittedName>
        <fullName evidence="3">7563_t:CDS:1</fullName>
    </submittedName>
</protein>